<dbReference type="NCBIfam" id="NF003163">
    <property type="entry name" value="PRK04143.1"/>
    <property type="match status" value="1"/>
</dbReference>
<dbReference type="PROSITE" id="PS51154">
    <property type="entry name" value="MACRO"/>
    <property type="match status" value="1"/>
</dbReference>
<dbReference type="InterPro" id="IPR002589">
    <property type="entry name" value="Macro_dom"/>
</dbReference>
<dbReference type="InterPro" id="IPR043472">
    <property type="entry name" value="Macro_dom-like"/>
</dbReference>
<evidence type="ECO:0000256" key="1">
    <source>
        <dbReference type="ARBA" id="ARBA00018852"/>
    </source>
</evidence>
<reference evidence="5 6" key="1">
    <citation type="submission" date="2024-05" db="EMBL/GenBank/DDBJ databases">
        <title>Genomic Encyclopedia of Type Strains, Phase IV (KMG-IV): sequencing the most valuable type-strain genomes for metagenomic binning, comparative biology and taxonomic classification.</title>
        <authorList>
            <person name="Goeker M."/>
        </authorList>
    </citation>
    <scope>NUCLEOTIDE SEQUENCE [LARGE SCALE GENOMIC DNA]</scope>
    <source>
        <strain evidence="5 6">DSM 25286</strain>
    </source>
</reference>
<feature type="domain" description="Macro" evidence="4">
    <location>
        <begin position="67"/>
        <end position="255"/>
    </location>
</feature>
<dbReference type="SUPFAM" id="SSF52949">
    <property type="entry name" value="Macro domain-like"/>
    <property type="match status" value="1"/>
</dbReference>
<dbReference type="Proteomes" id="UP001549019">
    <property type="component" value="Unassembled WGS sequence"/>
</dbReference>
<evidence type="ECO:0000259" key="4">
    <source>
        <dbReference type="PROSITE" id="PS51154"/>
    </source>
</evidence>
<dbReference type="Gene3D" id="3.40.220.10">
    <property type="entry name" value="Leucine Aminopeptidase, subunit E, domain 1"/>
    <property type="match status" value="1"/>
</dbReference>
<evidence type="ECO:0000256" key="3">
    <source>
        <dbReference type="ARBA" id="ARBA00093459"/>
    </source>
</evidence>
<proteinExistence type="inferred from homology"/>
<sequence length="255" mass="28590">MSQLQRLHFLISHMQQEMDENEPVPESFDERFQMFRGLANRRPAKPLSREFLDVQDAFLGTYNSEGVTAVSDLTPVRDRLYLWQGDITTLKAGAIVNAANPDMLGCFIPNHDCIDNIIHTKAGAALRLECAELMERQGRKEAVGRAKITSAYNLPADHVIHTVGPYVQDGRVSRMKEDLLRRCYMSCLALADEKDVGSIAFCSISTGVFGFPKERAAEIAVDAVTDYLKDSGSRLEVIFNVFDDEDLKIYESHLA</sequence>
<dbReference type="EMBL" id="JBDZDV010000001">
    <property type="protein sequence ID" value="MET3110309.1"/>
    <property type="molecule type" value="Genomic_DNA"/>
</dbReference>
<name>A0ABV2E7B4_9STAP</name>
<dbReference type="PANTHER" id="PTHR11106:SF27">
    <property type="entry name" value="MACRO DOMAIN-CONTAINING PROTEIN"/>
    <property type="match status" value="1"/>
</dbReference>
<comment type="caution">
    <text evidence="5">The sequence shown here is derived from an EMBL/GenBank/DDBJ whole genome shotgun (WGS) entry which is preliminary data.</text>
</comment>
<dbReference type="Pfam" id="PF01661">
    <property type="entry name" value="Macro"/>
    <property type="match status" value="1"/>
</dbReference>
<gene>
    <name evidence="5" type="ORF">ABHD89_000697</name>
</gene>
<dbReference type="CDD" id="cd02908">
    <property type="entry name" value="Macro_OAADPr_deacetylase"/>
    <property type="match status" value="1"/>
</dbReference>
<comment type="similarity">
    <text evidence="3">Belongs to the MacroD-type family. Zn-Macro subfamily.</text>
</comment>
<dbReference type="SMART" id="SM00506">
    <property type="entry name" value="A1pp"/>
    <property type="match status" value="1"/>
</dbReference>
<dbReference type="PANTHER" id="PTHR11106">
    <property type="entry name" value="GANGLIOSIDE INDUCED DIFFERENTIATION ASSOCIATED PROTEIN 2-RELATED"/>
    <property type="match status" value="1"/>
</dbReference>
<keyword evidence="6" id="KW-1185">Reference proteome</keyword>
<comment type="catalytic activity">
    <reaction evidence="2">
        <text>4-O-(ADP-D-ribosyl)-L-aspartyl-[protein] + H2O = L-aspartyl-[protein] + ADP-D-ribose + H(+)</text>
        <dbReference type="Rhea" id="RHEA:54428"/>
        <dbReference type="Rhea" id="RHEA-COMP:9867"/>
        <dbReference type="Rhea" id="RHEA-COMP:13832"/>
        <dbReference type="ChEBI" id="CHEBI:15377"/>
        <dbReference type="ChEBI" id="CHEBI:15378"/>
        <dbReference type="ChEBI" id="CHEBI:29961"/>
        <dbReference type="ChEBI" id="CHEBI:57967"/>
        <dbReference type="ChEBI" id="CHEBI:138102"/>
    </reaction>
    <physiologicalReaction direction="left-to-right" evidence="2">
        <dbReference type="Rhea" id="RHEA:54429"/>
    </physiologicalReaction>
</comment>
<protein>
    <recommendedName>
        <fullName evidence="1">Protein-ADP-ribose hydrolase</fullName>
    </recommendedName>
</protein>
<evidence type="ECO:0000313" key="6">
    <source>
        <dbReference type="Proteomes" id="UP001549019"/>
    </source>
</evidence>
<evidence type="ECO:0000256" key="2">
    <source>
        <dbReference type="ARBA" id="ARBA00048482"/>
    </source>
</evidence>
<accession>A0ABV2E7B4</accession>
<evidence type="ECO:0000313" key="5">
    <source>
        <dbReference type="EMBL" id="MET3110309.1"/>
    </source>
</evidence>
<organism evidence="5 6">
    <name type="scientific">Salinicoccus halitifaciens</name>
    <dbReference type="NCBI Taxonomy" id="1073415"/>
    <lineage>
        <taxon>Bacteria</taxon>
        <taxon>Bacillati</taxon>
        <taxon>Bacillota</taxon>
        <taxon>Bacilli</taxon>
        <taxon>Bacillales</taxon>
        <taxon>Staphylococcaceae</taxon>
        <taxon>Salinicoccus</taxon>
    </lineage>
</organism>